<reference evidence="2" key="1">
    <citation type="journal article" date="2023" name="G3 (Bethesda)">
        <title>Genome assembly and association tests identify interacting loci associated with vigor, precocity, and sex in interspecific pistachio rootstocks.</title>
        <authorList>
            <person name="Palmer W."/>
            <person name="Jacygrad E."/>
            <person name="Sagayaradj S."/>
            <person name="Cavanaugh K."/>
            <person name="Han R."/>
            <person name="Bertier L."/>
            <person name="Beede B."/>
            <person name="Kafkas S."/>
            <person name="Golino D."/>
            <person name="Preece J."/>
            <person name="Michelmore R."/>
        </authorList>
    </citation>
    <scope>NUCLEOTIDE SEQUENCE [LARGE SCALE GENOMIC DNA]</scope>
</reference>
<dbReference type="Proteomes" id="UP001163603">
    <property type="component" value="Chromosome 5"/>
</dbReference>
<keyword evidence="2" id="KW-1185">Reference proteome</keyword>
<dbReference type="EMBL" id="CM047740">
    <property type="protein sequence ID" value="KAJ0040157.1"/>
    <property type="molecule type" value="Genomic_DNA"/>
</dbReference>
<evidence type="ECO:0000313" key="2">
    <source>
        <dbReference type="Proteomes" id="UP001163603"/>
    </source>
</evidence>
<sequence length="338" mass="38651">MLKKEQKHLRRSQNGRQNGRQHKVKGVKSQKQKKIEESREKTQVNGTICKGFEEQKPAEGHIGPTGEQENKGYAELIEKHDELEEMQFKVLVKENNQAEDRNQAENHTGVAEAQHLKELDKEVMEELCHEEQKNENLEEKNKIQDQEREASEKQAQLPEIQIEGVVELINPQQRLLDVPCDSSCGENENKQVPNERTKTVQEDNSPTTESHRKFSGEANIFKPKAGQSYLELSLEHQHQTTFRNEAKGLEYKSYSSGAPISTTVANAIKFSTSCRYLVAKQMQKQHQQRGTRPSECEPVLMTIEADHDLTLASLKSELKQKPMPSTKRMLEPNKAFVS</sequence>
<evidence type="ECO:0000313" key="1">
    <source>
        <dbReference type="EMBL" id="KAJ0040157.1"/>
    </source>
</evidence>
<proteinExistence type="predicted"/>
<protein>
    <submittedName>
        <fullName evidence="1">Uncharacterized protein</fullName>
    </submittedName>
</protein>
<organism evidence="1 2">
    <name type="scientific">Pistacia integerrima</name>
    <dbReference type="NCBI Taxonomy" id="434235"/>
    <lineage>
        <taxon>Eukaryota</taxon>
        <taxon>Viridiplantae</taxon>
        <taxon>Streptophyta</taxon>
        <taxon>Embryophyta</taxon>
        <taxon>Tracheophyta</taxon>
        <taxon>Spermatophyta</taxon>
        <taxon>Magnoliopsida</taxon>
        <taxon>eudicotyledons</taxon>
        <taxon>Gunneridae</taxon>
        <taxon>Pentapetalae</taxon>
        <taxon>rosids</taxon>
        <taxon>malvids</taxon>
        <taxon>Sapindales</taxon>
        <taxon>Anacardiaceae</taxon>
        <taxon>Pistacia</taxon>
    </lineage>
</organism>
<gene>
    <name evidence="1" type="ORF">Pint_27450</name>
</gene>
<comment type="caution">
    <text evidence="1">The sequence shown here is derived from an EMBL/GenBank/DDBJ whole genome shotgun (WGS) entry which is preliminary data.</text>
</comment>
<accession>A0ACC0YRI9</accession>
<name>A0ACC0YRI9_9ROSI</name>